<gene>
    <name evidence="1" type="ORF">BaRGS_00040164</name>
</gene>
<evidence type="ECO:0000313" key="2">
    <source>
        <dbReference type="Proteomes" id="UP001519460"/>
    </source>
</evidence>
<accession>A0ABD0J0Y6</accession>
<organism evidence="1 2">
    <name type="scientific">Batillaria attramentaria</name>
    <dbReference type="NCBI Taxonomy" id="370345"/>
    <lineage>
        <taxon>Eukaryota</taxon>
        <taxon>Metazoa</taxon>
        <taxon>Spiralia</taxon>
        <taxon>Lophotrochozoa</taxon>
        <taxon>Mollusca</taxon>
        <taxon>Gastropoda</taxon>
        <taxon>Caenogastropoda</taxon>
        <taxon>Sorbeoconcha</taxon>
        <taxon>Cerithioidea</taxon>
        <taxon>Batillariidae</taxon>
        <taxon>Batillaria</taxon>
    </lineage>
</organism>
<proteinExistence type="predicted"/>
<feature type="non-terminal residue" evidence="1">
    <location>
        <position position="1"/>
    </location>
</feature>
<name>A0ABD0J0Y6_9CAEN</name>
<protein>
    <submittedName>
        <fullName evidence="1">Uncharacterized protein</fullName>
    </submittedName>
</protein>
<dbReference type="Proteomes" id="UP001519460">
    <property type="component" value="Unassembled WGS sequence"/>
</dbReference>
<evidence type="ECO:0000313" key="1">
    <source>
        <dbReference type="EMBL" id="KAK7447798.1"/>
    </source>
</evidence>
<dbReference type="AlphaFoldDB" id="A0ABD0J0Y6"/>
<sequence>ARSRSDLGHQSRKRYRRYTEASSKWGKNNLTFSEVLHLYAAENASEFQSGIWRAVSRQRQTTRDVLSSKSGARVRLSAVTRPTSPSQRLYPLTSAGSDWLSTSACFLRRCSETVSVLGVNKSDNTRSAEKAVWVGRPEFGIVFTEKAVWVGRPEFGIVFTEKAVWVGRPEFGIVFTEKAVWVGRPEFGIVFTEKAVWVGRPEFGIVFTEKAVWVGRPEFGIVFTEKAVWGWKTRVRDSFYREGCVGWKTRVRDSF</sequence>
<dbReference type="EMBL" id="JACVVK020000768">
    <property type="protein sequence ID" value="KAK7447798.1"/>
    <property type="molecule type" value="Genomic_DNA"/>
</dbReference>
<reference evidence="1 2" key="1">
    <citation type="journal article" date="2023" name="Sci. Data">
        <title>Genome assembly of the Korean intertidal mud-creeper Batillaria attramentaria.</title>
        <authorList>
            <person name="Patra A.K."/>
            <person name="Ho P.T."/>
            <person name="Jun S."/>
            <person name="Lee S.J."/>
            <person name="Kim Y."/>
            <person name="Won Y.J."/>
        </authorList>
    </citation>
    <scope>NUCLEOTIDE SEQUENCE [LARGE SCALE GENOMIC DNA]</scope>
    <source>
        <strain evidence="1">Wonlab-2016</strain>
    </source>
</reference>
<keyword evidence="2" id="KW-1185">Reference proteome</keyword>
<comment type="caution">
    <text evidence="1">The sequence shown here is derived from an EMBL/GenBank/DDBJ whole genome shotgun (WGS) entry which is preliminary data.</text>
</comment>